<gene>
    <name evidence="1" type="ORF">ABOD76_10005</name>
</gene>
<dbReference type="InterPro" id="IPR027417">
    <property type="entry name" value="P-loop_NTPase"/>
</dbReference>
<name>A0AAU7UDT8_9DEIO</name>
<dbReference type="SUPFAM" id="SSF52540">
    <property type="entry name" value="P-loop containing nucleoside triphosphate hydrolases"/>
    <property type="match status" value="1"/>
</dbReference>
<dbReference type="Gene3D" id="3.40.50.300">
    <property type="entry name" value="P-loop containing nucleotide triphosphate hydrolases"/>
    <property type="match status" value="1"/>
</dbReference>
<sequence>MARSELLLIGGRSGVGKTRLALTLHERLSAASVQHALIEGDTLDLAYPPPWAHGLAARNLEAIWHNYRQLGYRRLIYTNTLSVLHSAELSRAMGDRPVVRALLLTATDQTAEERLRGRETGASLALHLGRSARRAAELTAAPAWVQRLSTDGLTPDRLASQVLEWTGWLPG</sequence>
<dbReference type="RefSeq" id="WP_350244694.1">
    <property type="nucleotide sequence ID" value="NZ_CP158299.1"/>
</dbReference>
<protein>
    <recommendedName>
        <fullName evidence="2">ATPase</fullName>
    </recommendedName>
</protein>
<proteinExistence type="predicted"/>
<evidence type="ECO:0000313" key="1">
    <source>
        <dbReference type="EMBL" id="XBV86619.1"/>
    </source>
</evidence>
<reference evidence="1" key="1">
    <citation type="submission" date="2024-06" db="EMBL/GenBank/DDBJ databases">
        <title>Draft Genome Sequence of Deinococcus sonorensis Type Strain KR-87, a Biofilm Producing Representative of the Genus Deinococcus.</title>
        <authorList>
            <person name="Boren L.S."/>
            <person name="Grosso R.A."/>
            <person name="Hugenberg-Cox A.N."/>
            <person name="Hill J.T.E."/>
            <person name="Albert C.M."/>
            <person name="Tuohy J.M."/>
        </authorList>
    </citation>
    <scope>NUCLEOTIDE SEQUENCE</scope>
    <source>
        <strain evidence="1">KR-87</strain>
    </source>
</reference>
<dbReference type="EMBL" id="CP158299">
    <property type="protein sequence ID" value="XBV86619.1"/>
    <property type="molecule type" value="Genomic_DNA"/>
</dbReference>
<dbReference type="KEGG" id="dsc:ABOD76_10005"/>
<evidence type="ECO:0008006" key="2">
    <source>
        <dbReference type="Google" id="ProtNLM"/>
    </source>
</evidence>
<organism evidence="1">
    <name type="scientific">Deinococcus sonorensis KR-87</name>
    <dbReference type="NCBI Taxonomy" id="694439"/>
    <lineage>
        <taxon>Bacteria</taxon>
        <taxon>Thermotogati</taxon>
        <taxon>Deinococcota</taxon>
        <taxon>Deinococci</taxon>
        <taxon>Deinococcales</taxon>
        <taxon>Deinococcaceae</taxon>
        <taxon>Deinococcus</taxon>
    </lineage>
</organism>
<accession>A0AAU7UDT8</accession>
<dbReference type="AlphaFoldDB" id="A0AAU7UDT8"/>